<sequence>MGGECQRGSVARHPPLEDHHISTQAFLRRQGHHETCLYSPAFPYPSPI</sequence>
<comment type="caution">
    <text evidence="2">The sequence shown here is derived from an EMBL/GenBank/DDBJ whole genome shotgun (WGS) entry which is preliminary data.</text>
</comment>
<gene>
    <name evidence="2" type="ORF">E2C01_060714</name>
</gene>
<dbReference type="Proteomes" id="UP000324222">
    <property type="component" value="Unassembled WGS sequence"/>
</dbReference>
<evidence type="ECO:0000256" key="1">
    <source>
        <dbReference type="SAM" id="MobiDB-lite"/>
    </source>
</evidence>
<evidence type="ECO:0000313" key="3">
    <source>
        <dbReference type="Proteomes" id="UP000324222"/>
    </source>
</evidence>
<name>A0A5B7HA79_PORTR</name>
<proteinExistence type="predicted"/>
<feature type="region of interest" description="Disordered" evidence="1">
    <location>
        <begin position="1"/>
        <end position="20"/>
    </location>
</feature>
<keyword evidence="3" id="KW-1185">Reference proteome</keyword>
<accession>A0A5B7HA79</accession>
<dbReference type="AlphaFoldDB" id="A0A5B7HA79"/>
<protein>
    <submittedName>
        <fullName evidence="2">Uncharacterized protein</fullName>
    </submittedName>
</protein>
<evidence type="ECO:0000313" key="2">
    <source>
        <dbReference type="EMBL" id="MPC66565.1"/>
    </source>
</evidence>
<reference evidence="2 3" key="1">
    <citation type="submission" date="2019-05" db="EMBL/GenBank/DDBJ databases">
        <title>Another draft genome of Portunus trituberculatus and its Hox gene families provides insights of decapod evolution.</title>
        <authorList>
            <person name="Jeong J.-H."/>
            <person name="Song I."/>
            <person name="Kim S."/>
            <person name="Choi T."/>
            <person name="Kim D."/>
            <person name="Ryu S."/>
            <person name="Kim W."/>
        </authorList>
    </citation>
    <scope>NUCLEOTIDE SEQUENCE [LARGE SCALE GENOMIC DNA]</scope>
    <source>
        <tissue evidence="2">Muscle</tissue>
    </source>
</reference>
<organism evidence="2 3">
    <name type="scientific">Portunus trituberculatus</name>
    <name type="common">Swimming crab</name>
    <name type="synonym">Neptunus trituberculatus</name>
    <dbReference type="NCBI Taxonomy" id="210409"/>
    <lineage>
        <taxon>Eukaryota</taxon>
        <taxon>Metazoa</taxon>
        <taxon>Ecdysozoa</taxon>
        <taxon>Arthropoda</taxon>
        <taxon>Crustacea</taxon>
        <taxon>Multicrustacea</taxon>
        <taxon>Malacostraca</taxon>
        <taxon>Eumalacostraca</taxon>
        <taxon>Eucarida</taxon>
        <taxon>Decapoda</taxon>
        <taxon>Pleocyemata</taxon>
        <taxon>Brachyura</taxon>
        <taxon>Eubrachyura</taxon>
        <taxon>Portunoidea</taxon>
        <taxon>Portunidae</taxon>
        <taxon>Portuninae</taxon>
        <taxon>Portunus</taxon>
    </lineage>
</organism>
<dbReference type="EMBL" id="VSRR010024941">
    <property type="protein sequence ID" value="MPC66565.1"/>
    <property type="molecule type" value="Genomic_DNA"/>
</dbReference>